<dbReference type="AlphaFoldDB" id="A0A9P6ABU6"/>
<protein>
    <submittedName>
        <fullName evidence="1">Uncharacterized protein</fullName>
    </submittedName>
</protein>
<comment type="caution">
    <text evidence="1">The sequence shown here is derived from an EMBL/GenBank/DDBJ whole genome shotgun (WGS) entry which is preliminary data.</text>
</comment>
<organism evidence="1 2">
    <name type="scientific">Hydnum rufescens UP504</name>
    <dbReference type="NCBI Taxonomy" id="1448309"/>
    <lineage>
        <taxon>Eukaryota</taxon>
        <taxon>Fungi</taxon>
        <taxon>Dikarya</taxon>
        <taxon>Basidiomycota</taxon>
        <taxon>Agaricomycotina</taxon>
        <taxon>Agaricomycetes</taxon>
        <taxon>Cantharellales</taxon>
        <taxon>Hydnaceae</taxon>
        <taxon>Hydnum</taxon>
    </lineage>
</organism>
<keyword evidence="2" id="KW-1185">Reference proteome</keyword>
<evidence type="ECO:0000313" key="2">
    <source>
        <dbReference type="Proteomes" id="UP000886523"/>
    </source>
</evidence>
<evidence type="ECO:0000313" key="1">
    <source>
        <dbReference type="EMBL" id="KAF9502888.1"/>
    </source>
</evidence>
<gene>
    <name evidence="1" type="ORF">BS47DRAFT_1369938</name>
</gene>
<dbReference type="EMBL" id="MU129539">
    <property type="protein sequence ID" value="KAF9502888.1"/>
    <property type="molecule type" value="Genomic_DNA"/>
</dbReference>
<reference evidence="1" key="1">
    <citation type="journal article" date="2020" name="Nat. Commun.">
        <title>Large-scale genome sequencing of mycorrhizal fungi provides insights into the early evolution of symbiotic traits.</title>
        <authorList>
            <person name="Miyauchi S."/>
            <person name="Kiss E."/>
            <person name="Kuo A."/>
            <person name="Drula E."/>
            <person name="Kohler A."/>
            <person name="Sanchez-Garcia M."/>
            <person name="Morin E."/>
            <person name="Andreopoulos B."/>
            <person name="Barry K.W."/>
            <person name="Bonito G."/>
            <person name="Buee M."/>
            <person name="Carver A."/>
            <person name="Chen C."/>
            <person name="Cichocki N."/>
            <person name="Clum A."/>
            <person name="Culley D."/>
            <person name="Crous P.W."/>
            <person name="Fauchery L."/>
            <person name="Girlanda M."/>
            <person name="Hayes R.D."/>
            <person name="Keri Z."/>
            <person name="LaButti K."/>
            <person name="Lipzen A."/>
            <person name="Lombard V."/>
            <person name="Magnuson J."/>
            <person name="Maillard F."/>
            <person name="Murat C."/>
            <person name="Nolan M."/>
            <person name="Ohm R.A."/>
            <person name="Pangilinan J."/>
            <person name="Pereira M.F."/>
            <person name="Perotto S."/>
            <person name="Peter M."/>
            <person name="Pfister S."/>
            <person name="Riley R."/>
            <person name="Sitrit Y."/>
            <person name="Stielow J.B."/>
            <person name="Szollosi G."/>
            <person name="Zifcakova L."/>
            <person name="Stursova M."/>
            <person name="Spatafora J.W."/>
            <person name="Tedersoo L."/>
            <person name="Vaario L.M."/>
            <person name="Yamada A."/>
            <person name="Yan M."/>
            <person name="Wang P."/>
            <person name="Xu J."/>
            <person name="Bruns T."/>
            <person name="Baldrian P."/>
            <person name="Vilgalys R."/>
            <person name="Dunand C."/>
            <person name="Henrissat B."/>
            <person name="Grigoriev I.V."/>
            <person name="Hibbett D."/>
            <person name="Nagy L.G."/>
            <person name="Martin F.M."/>
        </authorList>
    </citation>
    <scope>NUCLEOTIDE SEQUENCE</scope>
    <source>
        <strain evidence="1">UP504</strain>
    </source>
</reference>
<accession>A0A9P6ABU6</accession>
<sequence length="114" mass="13119">MAPPQWAEGSSKNDWLNEHGPSYQQALYSKTKVAFLEQVFHDWFEKYHWSLGHKEEANPNATYLSLSTRRGFLKEQNDCGQKRARHDDTRHIEKLKVLAPSPFPSIGPQPSSPL</sequence>
<name>A0A9P6ABU6_9AGAM</name>
<proteinExistence type="predicted"/>
<dbReference type="Proteomes" id="UP000886523">
    <property type="component" value="Unassembled WGS sequence"/>
</dbReference>